<name>A0A212CMH0_CEREH</name>
<comment type="caution">
    <text evidence="1">The sequence shown here is derived from an EMBL/GenBank/DDBJ whole genome shotgun (WGS) entry which is preliminary data.</text>
</comment>
<proteinExistence type="predicted"/>
<gene>
    <name evidence="1" type="ORF">Celaphus_00017195</name>
</gene>
<accession>A0A212CMH0</accession>
<dbReference type="EMBL" id="MKHE01000016">
    <property type="protein sequence ID" value="OWK07237.1"/>
    <property type="molecule type" value="Genomic_DNA"/>
</dbReference>
<dbReference type="OrthoDB" id="10254721at2759"/>
<keyword evidence="2" id="KW-1185">Reference proteome</keyword>
<dbReference type="Proteomes" id="UP000242450">
    <property type="component" value="Chromosome 16"/>
</dbReference>
<evidence type="ECO:0000313" key="2">
    <source>
        <dbReference type="Proteomes" id="UP000242450"/>
    </source>
</evidence>
<sequence>MHFPSNKSNLGQRYCEIEVNLAQSLDFWTLSSENIITVDSIQEKDAHKEVPEDMLDLDLSVSETDDFIQLVAVTSSKAIPRFYLRATQLTATQDLGKGYTVPYYTRFRELIEASLGLVGEREGDRHLLAFLTHLMQELVLQCPAMTFQELSEIPHSQLLGA</sequence>
<dbReference type="AlphaFoldDB" id="A0A212CMH0"/>
<reference evidence="1 2" key="1">
    <citation type="journal article" date="2018" name="Mol. Genet. Genomics">
        <title>The red deer Cervus elaphus genome CerEla1.0: sequencing, annotating, genes, and chromosomes.</title>
        <authorList>
            <person name="Bana N.A."/>
            <person name="Nyiri A."/>
            <person name="Nagy J."/>
            <person name="Frank K."/>
            <person name="Nagy T."/>
            <person name="Steger V."/>
            <person name="Schiller M."/>
            <person name="Lakatos P."/>
            <person name="Sugar L."/>
            <person name="Horn P."/>
            <person name="Barta E."/>
            <person name="Orosz L."/>
        </authorList>
    </citation>
    <scope>NUCLEOTIDE SEQUENCE [LARGE SCALE GENOMIC DNA]</scope>
    <source>
        <strain evidence="1">Hungarian</strain>
    </source>
</reference>
<organism evidence="1 2">
    <name type="scientific">Cervus elaphus hippelaphus</name>
    <name type="common">European red deer</name>
    <dbReference type="NCBI Taxonomy" id="46360"/>
    <lineage>
        <taxon>Eukaryota</taxon>
        <taxon>Metazoa</taxon>
        <taxon>Chordata</taxon>
        <taxon>Craniata</taxon>
        <taxon>Vertebrata</taxon>
        <taxon>Euteleostomi</taxon>
        <taxon>Mammalia</taxon>
        <taxon>Eutheria</taxon>
        <taxon>Laurasiatheria</taxon>
        <taxon>Artiodactyla</taxon>
        <taxon>Ruminantia</taxon>
        <taxon>Pecora</taxon>
        <taxon>Cervidae</taxon>
        <taxon>Cervinae</taxon>
        <taxon>Cervus</taxon>
    </lineage>
</organism>
<protein>
    <submittedName>
        <fullName evidence="1">Uncharacterized protein</fullName>
    </submittedName>
</protein>
<evidence type="ECO:0000313" key="1">
    <source>
        <dbReference type="EMBL" id="OWK07237.1"/>
    </source>
</evidence>